<feature type="region of interest" description="Disordered" evidence="1">
    <location>
        <begin position="58"/>
        <end position="84"/>
    </location>
</feature>
<keyword evidence="3" id="KW-1185">Reference proteome</keyword>
<evidence type="ECO:0000313" key="3">
    <source>
        <dbReference type="Proteomes" id="UP000507470"/>
    </source>
</evidence>
<evidence type="ECO:0000313" key="2">
    <source>
        <dbReference type="EMBL" id="CAC5421128.1"/>
    </source>
</evidence>
<organism evidence="2 3">
    <name type="scientific">Mytilus coruscus</name>
    <name type="common">Sea mussel</name>
    <dbReference type="NCBI Taxonomy" id="42192"/>
    <lineage>
        <taxon>Eukaryota</taxon>
        <taxon>Metazoa</taxon>
        <taxon>Spiralia</taxon>
        <taxon>Lophotrochozoa</taxon>
        <taxon>Mollusca</taxon>
        <taxon>Bivalvia</taxon>
        <taxon>Autobranchia</taxon>
        <taxon>Pteriomorphia</taxon>
        <taxon>Mytilida</taxon>
        <taxon>Mytiloidea</taxon>
        <taxon>Mytilidae</taxon>
        <taxon>Mytilinae</taxon>
        <taxon>Mytilus</taxon>
    </lineage>
</organism>
<proteinExistence type="predicted"/>
<evidence type="ECO:0000256" key="1">
    <source>
        <dbReference type="SAM" id="MobiDB-lite"/>
    </source>
</evidence>
<accession>A0A6J8EKZ0</accession>
<dbReference type="AlphaFoldDB" id="A0A6J8EKZ0"/>
<dbReference type="Proteomes" id="UP000507470">
    <property type="component" value="Unassembled WGS sequence"/>
</dbReference>
<dbReference type="EMBL" id="CACVKT020009209">
    <property type="protein sequence ID" value="CAC5421128.1"/>
    <property type="molecule type" value="Genomic_DNA"/>
</dbReference>
<protein>
    <submittedName>
        <fullName evidence="2">Uncharacterized protein</fullName>
    </submittedName>
</protein>
<gene>
    <name evidence="2" type="ORF">MCOR_53279</name>
</gene>
<name>A0A6J8EKZ0_MYTCO</name>
<feature type="compositionally biased region" description="Basic residues" evidence="1">
    <location>
        <begin position="61"/>
        <end position="80"/>
    </location>
</feature>
<reference evidence="2 3" key="1">
    <citation type="submission" date="2020-06" db="EMBL/GenBank/DDBJ databases">
        <authorList>
            <person name="Li R."/>
            <person name="Bekaert M."/>
        </authorList>
    </citation>
    <scope>NUCLEOTIDE SEQUENCE [LARGE SCALE GENOMIC DNA]</scope>
    <source>
        <strain evidence="3">wild</strain>
    </source>
</reference>
<sequence>MLRGRKCDLTKEVRSYEDNLNSDLESLFCDNTQKVHTWADSHNVEKSKTKSRVIKGSALPTKRKLTPAKGPKQKQIKRSSKSNVEDIDQLNDKLGIDSLYRNKVSLTAAFQKHIAWPNPSTLTHSNVDTEQIDRFGGSNEERVQVPTPRSDLISWGDHDIGSEPIRNYDFNEFDIDYLSDSYNPNMVFITPTVIGANPADAFHRAFNEPTSEVDKGEVSKKTLRILSGTFLSLIQRRKLGPKWGQIYQKQSMLPCL</sequence>